<dbReference type="Proteomes" id="UP000824540">
    <property type="component" value="Unassembled WGS sequence"/>
</dbReference>
<dbReference type="AlphaFoldDB" id="A0A8T2PS66"/>
<dbReference type="EMBL" id="JAFBMS010000003">
    <property type="protein sequence ID" value="KAG9354195.1"/>
    <property type="molecule type" value="Genomic_DNA"/>
</dbReference>
<protein>
    <submittedName>
        <fullName evidence="1">Uncharacterized protein</fullName>
    </submittedName>
</protein>
<evidence type="ECO:0000313" key="2">
    <source>
        <dbReference type="Proteomes" id="UP000824540"/>
    </source>
</evidence>
<name>A0A8T2PS66_9TELE</name>
<evidence type="ECO:0000313" key="1">
    <source>
        <dbReference type="EMBL" id="KAG9354195.1"/>
    </source>
</evidence>
<reference evidence="1" key="1">
    <citation type="thesis" date="2021" institute="BYU ScholarsArchive" country="Provo, UT, USA">
        <title>Applications of and Algorithms for Genome Assembly and Genomic Analyses with an Emphasis on Marine Teleosts.</title>
        <authorList>
            <person name="Pickett B.D."/>
        </authorList>
    </citation>
    <scope>NUCLEOTIDE SEQUENCE</scope>
    <source>
        <strain evidence="1">HI-2016</strain>
    </source>
</reference>
<comment type="caution">
    <text evidence="1">The sequence shown here is derived from an EMBL/GenBank/DDBJ whole genome shotgun (WGS) entry which is preliminary data.</text>
</comment>
<gene>
    <name evidence="1" type="ORF">JZ751_012319</name>
</gene>
<keyword evidence="2" id="KW-1185">Reference proteome</keyword>
<accession>A0A8T2PS66</accession>
<organism evidence="1 2">
    <name type="scientific">Albula glossodonta</name>
    <name type="common">roundjaw bonefish</name>
    <dbReference type="NCBI Taxonomy" id="121402"/>
    <lineage>
        <taxon>Eukaryota</taxon>
        <taxon>Metazoa</taxon>
        <taxon>Chordata</taxon>
        <taxon>Craniata</taxon>
        <taxon>Vertebrata</taxon>
        <taxon>Euteleostomi</taxon>
        <taxon>Actinopterygii</taxon>
        <taxon>Neopterygii</taxon>
        <taxon>Teleostei</taxon>
        <taxon>Albuliformes</taxon>
        <taxon>Albulidae</taxon>
        <taxon>Albula</taxon>
    </lineage>
</organism>
<proteinExistence type="predicted"/>
<sequence length="175" mass="20364">MQQHLSKGHKCWRLNHSTVLSVERIQETEQTLLLFWLFIASFHFSSRVFLHNALNSCPVFIETEIKVPKPEHLIESRRHIRCRDTEMDSQHHVIPAVGIISSIHSGSGYSQLMERRPEEEIPYRFLASLGRIGLSTLKEDFIEFREVLSDTMVSESWLSLWFLCRHSKPPLPVAS</sequence>